<dbReference type="InterPro" id="IPR051204">
    <property type="entry name" value="ABC_transp_perm/SBD"/>
</dbReference>
<evidence type="ECO:0000313" key="8">
    <source>
        <dbReference type="EMBL" id="BDU49701.1"/>
    </source>
</evidence>
<organism evidence="8 9">
    <name type="scientific">Haliovirga abyssi</name>
    <dbReference type="NCBI Taxonomy" id="2996794"/>
    <lineage>
        <taxon>Bacteria</taxon>
        <taxon>Fusobacteriati</taxon>
        <taxon>Fusobacteriota</taxon>
        <taxon>Fusobacteriia</taxon>
        <taxon>Fusobacteriales</taxon>
        <taxon>Haliovirgaceae</taxon>
        <taxon>Haliovirga</taxon>
    </lineage>
</organism>
<dbReference type="Pfam" id="PF00528">
    <property type="entry name" value="BPD_transp_1"/>
    <property type="match status" value="1"/>
</dbReference>
<dbReference type="GO" id="GO:0055085">
    <property type="term" value="P:transmembrane transport"/>
    <property type="evidence" value="ECO:0007669"/>
    <property type="project" value="InterPro"/>
</dbReference>
<keyword evidence="4 6" id="KW-1133">Transmembrane helix</keyword>
<comment type="similarity">
    <text evidence="6">Belongs to the binding-protein-dependent transport system permease family.</text>
</comment>
<accession>A0AAU9D801</accession>
<dbReference type="Gene3D" id="1.10.3720.10">
    <property type="entry name" value="MetI-like"/>
    <property type="match status" value="1"/>
</dbReference>
<keyword evidence="3 6" id="KW-0812">Transmembrane</keyword>
<feature type="transmembrane region" description="Helical" evidence="6">
    <location>
        <begin position="20"/>
        <end position="44"/>
    </location>
</feature>
<evidence type="ECO:0000259" key="7">
    <source>
        <dbReference type="PROSITE" id="PS50928"/>
    </source>
</evidence>
<evidence type="ECO:0000256" key="1">
    <source>
        <dbReference type="ARBA" id="ARBA00004141"/>
    </source>
</evidence>
<reference evidence="8 9" key="1">
    <citation type="submission" date="2022-11" db="EMBL/GenBank/DDBJ databases">
        <title>Haliovirga abyssi gen. nov., sp. nov., a mesophilic fermentative bacterium isolated from the Iheya North hydrothermal field and the proposal of Haliovirgaceae fam. nov.</title>
        <authorList>
            <person name="Miyazaki U."/>
            <person name="Tame A."/>
            <person name="Miyazaki J."/>
            <person name="Takai K."/>
            <person name="Sawayama S."/>
            <person name="Kitajima M."/>
            <person name="Okamoto A."/>
            <person name="Nakagawa S."/>
        </authorList>
    </citation>
    <scope>NUCLEOTIDE SEQUENCE [LARGE SCALE GENOMIC DNA]</scope>
    <source>
        <strain evidence="8 9">IC12</strain>
    </source>
</reference>
<dbReference type="EMBL" id="AP027059">
    <property type="protein sequence ID" value="BDU49701.1"/>
    <property type="molecule type" value="Genomic_DNA"/>
</dbReference>
<protein>
    <submittedName>
        <fullName evidence="8">Choline ABC transporter permease</fullName>
    </submittedName>
</protein>
<evidence type="ECO:0000256" key="4">
    <source>
        <dbReference type="ARBA" id="ARBA00022989"/>
    </source>
</evidence>
<dbReference type="Proteomes" id="UP001321582">
    <property type="component" value="Chromosome"/>
</dbReference>
<feature type="transmembrane region" description="Helical" evidence="6">
    <location>
        <begin position="56"/>
        <end position="76"/>
    </location>
</feature>
<comment type="subcellular location">
    <subcellularLocation>
        <location evidence="6">Cell membrane</location>
        <topology evidence="6">Multi-pass membrane protein</topology>
    </subcellularLocation>
    <subcellularLocation>
        <location evidence="1">Membrane</location>
        <topology evidence="1">Multi-pass membrane protein</topology>
    </subcellularLocation>
</comment>
<dbReference type="AlphaFoldDB" id="A0AAU9D801"/>
<sequence length="219" mass="24181">MKILDYLLRNKDKIILETANHIFLVFVSIIIASIFGILIGIFISKNKKKEKIVLKIAEIFMTIPSLALFGVLVIVLSPLKMGIGKVPAIIALVIYSLMPIIRNTILAINNVRNELIEVAVGMGMSKTEILFKIKIPLTVPTIMAGVRNSAVMGIGIATIGYYIASGGLGYFIFYGLTRGNYEMVILGVIILSSLGILVNYLFLKLEYFLTPKGIREDKK</sequence>
<evidence type="ECO:0000256" key="3">
    <source>
        <dbReference type="ARBA" id="ARBA00022692"/>
    </source>
</evidence>
<name>A0AAU9D801_9FUSO</name>
<feature type="transmembrane region" description="Helical" evidence="6">
    <location>
        <begin position="152"/>
        <end position="176"/>
    </location>
</feature>
<dbReference type="InterPro" id="IPR000515">
    <property type="entry name" value="MetI-like"/>
</dbReference>
<proteinExistence type="inferred from homology"/>
<dbReference type="SUPFAM" id="SSF161098">
    <property type="entry name" value="MetI-like"/>
    <property type="match status" value="1"/>
</dbReference>
<keyword evidence="2 6" id="KW-0813">Transport</keyword>
<evidence type="ECO:0000313" key="9">
    <source>
        <dbReference type="Proteomes" id="UP001321582"/>
    </source>
</evidence>
<feature type="transmembrane region" description="Helical" evidence="6">
    <location>
        <begin position="88"/>
        <end position="108"/>
    </location>
</feature>
<dbReference type="InterPro" id="IPR035906">
    <property type="entry name" value="MetI-like_sf"/>
</dbReference>
<feature type="transmembrane region" description="Helical" evidence="6">
    <location>
        <begin position="183"/>
        <end position="203"/>
    </location>
</feature>
<dbReference type="PANTHER" id="PTHR30177:SF4">
    <property type="entry name" value="OSMOPROTECTANT IMPORT PERMEASE PROTEIN OSMW"/>
    <property type="match status" value="1"/>
</dbReference>
<dbReference type="GO" id="GO:0031460">
    <property type="term" value="P:glycine betaine transport"/>
    <property type="evidence" value="ECO:0007669"/>
    <property type="project" value="TreeGrafter"/>
</dbReference>
<dbReference type="PANTHER" id="PTHR30177">
    <property type="entry name" value="GLYCINE BETAINE/L-PROLINE TRANSPORT SYSTEM PERMEASE PROTEIN PROW"/>
    <property type="match status" value="1"/>
</dbReference>
<feature type="domain" description="ABC transmembrane type-1" evidence="7">
    <location>
        <begin position="18"/>
        <end position="202"/>
    </location>
</feature>
<keyword evidence="5 6" id="KW-0472">Membrane</keyword>
<evidence type="ECO:0000256" key="2">
    <source>
        <dbReference type="ARBA" id="ARBA00022448"/>
    </source>
</evidence>
<evidence type="ECO:0000256" key="6">
    <source>
        <dbReference type="RuleBase" id="RU363032"/>
    </source>
</evidence>
<dbReference type="KEGG" id="haby:HLVA_02700"/>
<dbReference type="CDD" id="cd06261">
    <property type="entry name" value="TM_PBP2"/>
    <property type="match status" value="1"/>
</dbReference>
<dbReference type="RefSeq" id="WP_307904647.1">
    <property type="nucleotide sequence ID" value="NZ_AP027059.1"/>
</dbReference>
<dbReference type="FunFam" id="1.10.3720.10:FF:000001">
    <property type="entry name" value="Glycine betaine ABC transporter, permease"/>
    <property type="match status" value="1"/>
</dbReference>
<evidence type="ECO:0000256" key="5">
    <source>
        <dbReference type="ARBA" id="ARBA00023136"/>
    </source>
</evidence>
<gene>
    <name evidence="8" type="ORF">HLVA_02700</name>
</gene>
<dbReference type="GO" id="GO:0005886">
    <property type="term" value="C:plasma membrane"/>
    <property type="evidence" value="ECO:0007669"/>
    <property type="project" value="UniProtKB-SubCell"/>
</dbReference>
<keyword evidence="9" id="KW-1185">Reference proteome</keyword>
<dbReference type="PROSITE" id="PS50928">
    <property type="entry name" value="ABC_TM1"/>
    <property type="match status" value="1"/>
</dbReference>